<evidence type="ECO:0000256" key="3">
    <source>
        <dbReference type="ARBA" id="ARBA00023163"/>
    </source>
</evidence>
<evidence type="ECO:0000256" key="2">
    <source>
        <dbReference type="ARBA" id="ARBA00023125"/>
    </source>
</evidence>
<dbReference type="GO" id="GO:0003677">
    <property type="term" value="F:DNA binding"/>
    <property type="evidence" value="ECO:0007669"/>
    <property type="project" value="UniProtKB-KW"/>
</dbReference>
<dbReference type="InterPro" id="IPR036388">
    <property type="entry name" value="WH-like_DNA-bd_sf"/>
</dbReference>
<evidence type="ECO:0000313" key="5">
    <source>
        <dbReference type="EMBL" id="CAO96445.1"/>
    </source>
</evidence>
<dbReference type="Pfam" id="PF07702">
    <property type="entry name" value="UTRA"/>
    <property type="match status" value="1"/>
</dbReference>
<accession>B2VFH8</accession>
<protein>
    <submittedName>
        <fullName evidence="5">Transcriptional regulator YidP</fullName>
    </submittedName>
</protein>
<reference evidence="5 6" key="1">
    <citation type="journal article" date="2008" name="Environ. Microbiol.">
        <title>The genome of Erwinia tasmaniensis strain Et1/99, a non-pathogenic bacterium in the genus Erwinia.</title>
        <authorList>
            <person name="Kube M."/>
            <person name="Migdoll A.M."/>
            <person name="Mueller I."/>
            <person name="Kuhl H."/>
            <person name="Beck A."/>
            <person name="Reinhardt R."/>
            <person name="Geider K."/>
        </authorList>
    </citation>
    <scope>NUCLEOTIDE SEQUENCE [LARGE SCALE GENOMIC DNA]</scope>
    <source>
        <strain evidence="6">DSM 17950 / CFBP 7177 / CIP 109463 / NCPPB 4357 / Et1/99</strain>
    </source>
</reference>
<organism evidence="5 6">
    <name type="scientific">Erwinia tasmaniensis (strain DSM 17950 / CFBP 7177 / CIP 109463 / NCPPB 4357 / Et1/99)</name>
    <dbReference type="NCBI Taxonomy" id="465817"/>
    <lineage>
        <taxon>Bacteria</taxon>
        <taxon>Pseudomonadati</taxon>
        <taxon>Pseudomonadota</taxon>
        <taxon>Gammaproteobacteria</taxon>
        <taxon>Enterobacterales</taxon>
        <taxon>Erwiniaceae</taxon>
        <taxon>Erwinia</taxon>
    </lineage>
</organism>
<dbReference type="SMART" id="SM00345">
    <property type="entry name" value="HTH_GNTR"/>
    <property type="match status" value="1"/>
</dbReference>
<dbReference type="Pfam" id="PF00392">
    <property type="entry name" value="GntR"/>
    <property type="match status" value="1"/>
</dbReference>
<dbReference type="RefSeq" id="WP_012441139.1">
    <property type="nucleotide sequence ID" value="NC_010694.1"/>
</dbReference>
<dbReference type="SUPFAM" id="SSF46785">
    <property type="entry name" value="Winged helix' DNA-binding domain"/>
    <property type="match status" value="1"/>
</dbReference>
<dbReference type="eggNOG" id="COG2188">
    <property type="taxonomic scope" value="Bacteria"/>
</dbReference>
<dbReference type="KEGG" id="eta:ETA_13990"/>
<evidence type="ECO:0000256" key="1">
    <source>
        <dbReference type="ARBA" id="ARBA00023015"/>
    </source>
</evidence>
<keyword evidence="6" id="KW-1185">Reference proteome</keyword>
<dbReference type="SUPFAM" id="SSF64288">
    <property type="entry name" value="Chorismate lyase-like"/>
    <property type="match status" value="1"/>
</dbReference>
<dbReference type="Gene3D" id="3.40.1410.10">
    <property type="entry name" value="Chorismate lyase-like"/>
    <property type="match status" value="1"/>
</dbReference>
<dbReference type="SMART" id="SM00866">
    <property type="entry name" value="UTRA"/>
    <property type="match status" value="1"/>
</dbReference>
<keyword evidence="3" id="KW-0804">Transcription</keyword>
<dbReference type="HOGENOM" id="CLU_063236_5_0_6"/>
<dbReference type="PROSITE" id="PS50949">
    <property type="entry name" value="HTH_GNTR"/>
    <property type="match status" value="1"/>
</dbReference>
<dbReference type="InterPro" id="IPR050679">
    <property type="entry name" value="Bact_HTH_transcr_reg"/>
</dbReference>
<dbReference type="PANTHER" id="PTHR44846:SF1">
    <property type="entry name" value="MANNOSYL-D-GLYCERATE TRANSPORT_METABOLISM SYSTEM REPRESSOR MNGR-RELATED"/>
    <property type="match status" value="1"/>
</dbReference>
<dbReference type="PRINTS" id="PR00035">
    <property type="entry name" value="HTHGNTR"/>
</dbReference>
<evidence type="ECO:0000259" key="4">
    <source>
        <dbReference type="PROSITE" id="PS50949"/>
    </source>
</evidence>
<dbReference type="GO" id="GO:0003700">
    <property type="term" value="F:DNA-binding transcription factor activity"/>
    <property type="evidence" value="ECO:0007669"/>
    <property type="project" value="InterPro"/>
</dbReference>
<dbReference type="GO" id="GO:0045892">
    <property type="term" value="P:negative regulation of DNA-templated transcription"/>
    <property type="evidence" value="ECO:0007669"/>
    <property type="project" value="TreeGrafter"/>
</dbReference>
<keyword evidence="2" id="KW-0238">DNA-binding</keyword>
<dbReference type="CDD" id="cd07377">
    <property type="entry name" value="WHTH_GntR"/>
    <property type="match status" value="1"/>
</dbReference>
<gene>
    <name evidence="5" type="primary">yidP</name>
    <name evidence="5" type="ordered locus">ETA_13990</name>
</gene>
<evidence type="ECO:0000313" key="6">
    <source>
        <dbReference type="Proteomes" id="UP000001726"/>
    </source>
</evidence>
<sequence length="235" mass="27133">MIYKSVADRLRLRLNSADCAIGSPLPAEKRLAEEYEVSRMTIRKAMDLLIARGLVVRRHGSGNYVAQKDIHHETRHLTGFSEIMLNQGKTVVSEVLEFKLMLAPPAIASKLRIRLDERIWYSRRVRYVDAKPLMVEDSYMPLKLFRNLSLSHLEGSKFAYIENECRITVSGNYESLTPVLADRNMALLLNIAEHTPILCITALSYCDSGDYVNYSVMFRNAREYQVDYHLRREYP</sequence>
<dbReference type="EMBL" id="CU468135">
    <property type="protein sequence ID" value="CAO96445.1"/>
    <property type="molecule type" value="Genomic_DNA"/>
</dbReference>
<keyword evidence="1" id="KW-0805">Transcription regulation</keyword>
<dbReference type="Gene3D" id="1.10.10.10">
    <property type="entry name" value="Winged helix-like DNA-binding domain superfamily/Winged helix DNA-binding domain"/>
    <property type="match status" value="1"/>
</dbReference>
<dbReference type="InterPro" id="IPR011663">
    <property type="entry name" value="UTRA"/>
</dbReference>
<dbReference type="PANTHER" id="PTHR44846">
    <property type="entry name" value="MANNOSYL-D-GLYCERATE TRANSPORT/METABOLISM SYSTEM REPRESSOR MNGR-RELATED"/>
    <property type="match status" value="1"/>
</dbReference>
<feature type="domain" description="HTH gntR-type" evidence="4">
    <location>
        <begin position="1"/>
        <end position="68"/>
    </location>
</feature>
<dbReference type="InterPro" id="IPR028978">
    <property type="entry name" value="Chorismate_lyase_/UTRA_dom_sf"/>
</dbReference>
<dbReference type="InterPro" id="IPR000524">
    <property type="entry name" value="Tscrpt_reg_HTH_GntR"/>
</dbReference>
<dbReference type="AlphaFoldDB" id="B2VFH8"/>
<dbReference type="Proteomes" id="UP000001726">
    <property type="component" value="Chromosome"/>
</dbReference>
<name>B2VFH8_ERWT9</name>
<dbReference type="OrthoDB" id="6626198at2"/>
<dbReference type="STRING" id="465817.ETA_13990"/>
<proteinExistence type="predicted"/>
<dbReference type="InterPro" id="IPR036390">
    <property type="entry name" value="WH_DNA-bd_sf"/>
</dbReference>